<protein>
    <recommendedName>
        <fullName evidence="3">IDEAL domain-containing protein</fullName>
    </recommendedName>
</protein>
<comment type="caution">
    <text evidence="1">The sequence shown here is derived from an EMBL/GenBank/DDBJ whole genome shotgun (WGS) entry which is preliminary data.</text>
</comment>
<dbReference type="AlphaFoldDB" id="A0A2W1NZE7"/>
<evidence type="ECO:0008006" key="3">
    <source>
        <dbReference type="Google" id="ProtNLM"/>
    </source>
</evidence>
<dbReference type="OrthoDB" id="2427704at2"/>
<reference evidence="1" key="1">
    <citation type="submission" date="2018-06" db="EMBL/GenBank/DDBJ databases">
        <title>Paenibacillus xerothermodurans sp. nov. an extremely dry heat resistant spore forming bacterium isolated from the soil of Cape Canaveral, Florida.</title>
        <authorList>
            <person name="Seuylemezian A."/>
            <person name="Kaur N."/>
            <person name="Patil P."/>
            <person name="Patil P."/>
            <person name="Mayilraj S."/>
            <person name="Vaishampayan P."/>
        </authorList>
    </citation>
    <scope>NUCLEOTIDE SEQUENCE [LARGE SCALE GENOMIC DNA]</scope>
    <source>
        <strain evidence="1">ATCC 27380</strain>
    </source>
</reference>
<evidence type="ECO:0000313" key="1">
    <source>
        <dbReference type="EMBL" id="PZE20228.1"/>
    </source>
</evidence>
<name>A0A2W1NZE7_PAEXE</name>
<dbReference type="Proteomes" id="UP000214746">
    <property type="component" value="Unassembled WGS sequence"/>
</dbReference>
<dbReference type="EMBL" id="NHRJ02000008">
    <property type="protein sequence ID" value="PZE20228.1"/>
    <property type="molecule type" value="Genomic_DNA"/>
</dbReference>
<organism evidence="1 2">
    <name type="scientific">Paenibacillus xerothermodurans</name>
    <dbReference type="NCBI Taxonomy" id="1977292"/>
    <lineage>
        <taxon>Bacteria</taxon>
        <taxon>Bacillati</taxon>
        <taxon>Bacillota</taxon>
        <taxon>Bacilli</taxon>
        <taxon>Bacillales</taxon>
        <taxon>Paenibacillaceae</taxon>
        <taxon>Paenibacillus</taxon>
    </lineage>
</organism>
<gene>
    <name evidence="1" type="ORF">CBW46_013835</name>
</gene>
<dbReference type="RefSeq" id="WP_089200598.1">
    <property type="nucleotide sequence ID" value="NZ_NHRJ02000008.1"/>
</dbReference>
<accession>A0A2W1NZE7</accession>
<proteinExistence type="predicted"/>
<sequence>MSEAAKQAVHISDWVSGTSVQDEKFIGFVQSIDAQGVVRVVVTQCDHEEAVGETVESSLHRLEKLAEYVPNEETPLRSLMDVALMTRDQAWFNDLISELHIAQFASHKGYNRPDNNFGSGNGRVKID</sequence>
<keyword evidence="2" id="KW-1185">Reference proteome</keyword>
<evidence type="ECO:0000313" key="2">
    <source>
        <dbReference type="Proteomes" id="UP000214746"/>
    </source>
</evidence>